<dbReference type="Gene3D" id="3.30.780.20">
    <property type="match status" value="1"/>
</dbReference>
<dbReference type="SMART" id="SM00490">
    <property type="entry name" value="HELICc"/>
    <property type="match status" value="1"/>
</dbReference>
<dbReference type="GO" id="GO:0016787">
    <property type="term" value="F:hydrolase activity"/>
    <property type="evidence" value="ECO:0007669"/>
    <property type="project" value="InterPro"/>
</dbReference>
<protein>
    <submittedName>
        <fullName evidence="3">DEAD/DEAH box helicase</fullName>
    </submittedName>
</protein>
<reference evidence="3" key="1">
    <citation type="journal article" date="2020" name="mSystems">
        <title>Genome- and Community-Level Interaction Insights into Carbon Utilization and Element Cycling Functions of Hydrothermarchaeota in Hydrothermal Sediment.</title>
        <authorList>
            <person name="Zhou Z."/>
            <person name="Liu Y."/>
            <person name="Xu W."/>
            <person name="Pan J."/>
            <person name="Luo Z.H."/>
            <person name="Li M."/>
        </authorList>
    </citation>
    <scope>NUCLEOTIDE SEQUENCE [LARGE SCALE GENOMIC DNA]</scope>
    <source>
        <strain evidence="3">SpSt-757</strain>
    </source>
</reference>
<dbReference type="GO" id="GO:0003677">
    <property type="term" value="F:DNA binding"/>
    <property type="evidence" value="ECO:0007669"/>
    <property type="project" value="InterPro"/>
</dbReference>
<dbReference type="GO" id="GO:0005524">
    <property type="term" value="F:ATP binding"/>
    <property type="evidence" value="ECO:0007669"/>
    <property type="project" value="InterPro"/>
</dbReference>
<dbReference type="InterPro" id="IPR006935">
    <property type="entry name" value="Helicase/UvrB_N"/>
</dbReference>
<gene>
    <name evidence="3" type="ORF">ENV41_00820</name>
</gene>
<dbReference type="PANTHER" id="PTHR47396:SF1">
    <property type="entry name" value="ATP-DEPENDENT HELICASE IRC3-RELATED"/>
    <property type="match status" value="1"/>
</dbReference>
<name>A0A7V3J9I4_UNCC3</name>
<dbReference type="SUPFAM" id="SSF52540">
    <property type="entry name" value="P-loop containing nucleoside triphosphate hydrolases"/>
    <property type="match status" value="1"/>
</dbReference>
<evidence type="ECO:0000313" key="3">
    <source>
        <dbReference type="EMBL" id="HFZ08664.1"/>
    </source>
</evidence>
<dbReference type="InterPro" id="IPR014001">
    <property type="entry name" value="Helicase_ATP-bd"/>
</dbReference>
<dbReference type="InterPro" id="IPR027417">
    <property type="entry name" value="P-loop_NTPase"/>
</dbReference>
<proteinExistence type="predicted"/>
<feature type="domain" description="Helicase C-terminal" evidence="2">
    <location>
        <begin position="318"/>
        <end position="469"/>
    </location>
</feature>
<organism evidence="3">
    <name type="scientific">candidate division CPR3 bacterium</name>
    <dbReference type="NCBI Taxonomy" id="2268181"/>
    <lineage>
        <taxon>Bacteria</taxon>
        <taxon>Bacteria division CPR3</taxon>
    </lineage>
</organism>
<dbReference type="Pfam" id="PF00271">
    <property type="entry name" value="Helicase_C"/>
    <property type="match status" value="1"/>
</dbReference>
<keyword evidence="3" id="KW-0547">Nucleotide-binding</keyword>
<dbReference type="SMART" id="SM00487">
    <property type="entry name" value="DEXDc"/>
    <property type="match status" value="1"/>
</dbReference>
<dbReference type="PROSITE" id="PS51194">
    <property type="entry name" value="HELICASE_CTER"/>
    <property type="match status" value="1"/>
</dbReference>
<dbReference type="PROSITE" id="PS51192">
    <property type="entry name" value="HELICASE_ATP_BIND_1"/>
    <property type="match status" value="1"/>
</dbReference>
<dbReference type="EMBL" id="DTGG01000024">
    <property type="protein sequence ID" value="HFZ08664.1"/>
    <property type="molecule type" value="Genomic_DNA"/>
</dbReference>
<dbReference type="GO" id="GO:0005829">
    <property type="term" value="C:cytosol"/>
    <property type="evidence" value="ECO:0007669"/>
    <property type="project" value="TreeGrafter"/>
</dbReference>
<comment type="caution">
    <text evidence="3">The sequence shown here is derived from an EMBL/GenBank/DDBJ whole genome shotgun (WGS) entry which is preliminary data.</text>
</comment>
<dbReference type="Pfam" id="PF04851">
    <property type="entry name" value="ResIII"/>
    <property type="match status" value="1"/>
</dbReference>
<keyword evidence="3" id="KW-0347">Helicase</keyword>
<dbReference type="InterPro" id="IPR001650">
    <property type="entry name" value="Helicase_C-like"/>
</dbReference>
<dbReference type="InterPro" id="IPR049430">
    <property type="entry name" value="UvsW_N_sf"/>
</dbReference>
<dbReference type="AlphaFoldDB" id="A0A7V3J9I4"/>
<evidence type="ECO:0000259" key="2">
    <source>
        <dbReference type="PROSITE" id="PS51194"/>
    </source>
</evidence>
<dbReference type="PANTHER" id="PTHR47396">
    <property type="entry name" value="TYPE I RESTRICTION ENZYME ECOKI R PROTEIN"/>
    <property type="match status" value="1"/>
</dbReference>
<dbReference type="Gene3D" id="3.40.50.300">
    <property type="entry name" value="P-loop containing nucleotide triphosphate hydrolases"/>
    <property type="match status" value="2"/>
</dbReference>
<evidence type="ECO:0000259" key="1">
    <source>
        <dbReference type="PROSITE" id="PS51192"/>
    </source>
</evidence>
<dbReference type="InterPro" id="IPR050742">
    <property type="entry name" value="Helicase_Restrict-Modif_Enz"/>
</dbReference>
<dbReference type="GO" id="GO:0004386">
    <property type="term" value="F:helicase activity"/>
    <property type="evidence" value="ECO:0007669"/>
    <property type="project" value="UniProtKB-KW"/>
</dbReference>
<accession>A0A7V3J9I4</accession>
<sequence>MNKVLLKVGKVWTYVIADSVIVNRIDYGLSVLVPSRFYSPAYKEGRWDGRFRFYDRRLRRFLTGFLDEVLNMLYDCSVEIDEVEKGSIPEKIEIDAVELYGDFDKERWNKVQFPLLKEMVRKGRAVVRLATGGGKTEIIAGIAKVYSDKKILVLVNRMELLHQTIDRLKQRLKEEVGYIHGDVVESRVMVGMVNTVWNRRAKLKDFLSSVDVVISDECHRMTAKIWSKVLESVDAPYRFALSGTPLKGDVIRDKMLVGLTGPVIEGMGVMDLVEEGYAVFPEVKLIDTVSVLGKYNLMGMRYNDVCDAVYSDIRLWGLLKELVRWHGKSGLVVFTERVQICLGLYENLSVMGNGLKVGISYGGLSKKDRLLVLEKFKNREIDVLVTTTVLDEGVDVSAISGVVFMCSNVSIVRILQRIGRGVRREEGKDSVSIYDFVIDAPYLKKHVMSRARLYSKERFGCSLWKYHGGSFGRI</sequence>
<keyword evidence="3" id="KW-0067">ATP-binding</keyword>
<keyword evidence="3" id="KW-0378">Hydrolase</keyword>
<feature type="domain" description="Helicase ATP-binding" evidence="1">
    <location>
        <begin position="116"/>
        <end position="263"/>
    </location>
</feature>